<dbReference type="AlphaFoldDB" id="A0A1F6TCL0"/>
<feature type="transmembrane region" description="Helical" evidence="7">
    <location>
        <begin position="72"/>
        <end position="91"/>
    </location>
</feature>
<name>A0A1F6TCL0_9PROT</name>
<evidence type="ECO:0000256" key="4">
    <source>
        <dbReference type="ARBA" id="ARBA00022989"/>
    </source>
</evidence>
<feature type="transmembrane region" description="Helical" evidence="7">
    <location>
        <begin position="41"/>
        <end position="60"/>
    </location>
</feature>
<dbReference type="InterPro" id="IPR001626">
    <property type="entry name" value="ABC_TroCD"/>
</dbReference>
<dbReference type="SUPFAM" id="SSF81345">
    <property type="entry name" value="ABC transporter involved in vitamin B12 uptake, BtuC"/>
    <property type="match status" value="1"/>
</dbReference>
<feature type="transmembrane region" description="Helical" evidence="7">
    <location>
        <begin position="97"/>
        <end position="114"/>
    </location>
</feature>
<evidence type="ECO:0000256" key="2">
    <source>
        <dbReference type="ARBA" id="ARBA00008034"/>
    </source>
</evidence>
<dbReference type="PANTHER" id="PTHR30477:SF19">
    <property type="entry name" value="METAL ABC TRANSPORTER PERMEASE"/>
    <property type="match status" value="1"/>
</dbReference>
<evidence type="ECO:0000256" key="5">
    <source>
        <dbReference type="ARBA" id="ARBA00023136"/>
    </source>
</evidence>
<dbReference type="GO" id="GO:0055085">
    <property type="term" value="P:transmembrane transport"/>
    <property type="evidence" value="ECO:0007669"/>
    <property type="project" value="InterPro"/>
</dbReference>
<evidence type="ECO:0000256" key="3">
    <source>
        <dbReference type="ARBA" id="ARBA00022692"/>
    </source>
</evidence>
<dbReference type="GO" id="GO:0010043">
    <property type="term" value="P:response to zinc ion"/>
    <property type="evidence" value="ECO:0007669"/>
    <property type="project" value="TreeGrafter"/>
</dbReference>
<accession>A0A1F6TCL0</accession>
<feature type="transmembrane region" description="Helical" evidence="7">
    <location>
        <begin position="121"/>
        <end position="141"/>
    </location>
</feature>
<evidence type="ECO:0000313" key="9">
    <source>
        <dbReference type="Proteomes" id="UP000177925"/>
    </source>
</evidence>
<dbReference type="STRING" id="1817758.A2150_02905"/>
<dbReference type="Proteomes" id="UP000177925">
    <property type="component" value="Unassembled WGS sequence"/>
</dbReference>
<organism evidence="8 9">
    <name type="scientific">Candidatus Muproteobacteria bacterium RBG_16_64_11</name>
    <dbReference type="NCBI Taxonomy" id="1817758"/>
    <lineage>
        <taxon>Bacteria</taxon>
        <taxon>Pseudomonadati</taxon>
        <taxon>Pseudomonadota</taxon>
        <taxon>Candidatus Muproteobacteria</taxon>
    </lineage>
</organism>
<comment type="subcellular location">
    <subcellularLocation>
        <location evidence="6">Cell membrane</location>
        <topology evidence="6">Multi-pass membrane protein</topology>
    </subcellularLocation>
    <subcellularLocation>
        <location evidence="1">Membrane</location>
        <topology evidence="1">Multi-pass membrane protein</topology>
    </subcellularLocation>
</comment>
<dbReference type="GO" id="GO:0043190">
    <property type="term" value="C:ATP-binding cassette (ABC) transporter complex"/>
    <property type="evidence" value="ECO:0007669"/>
    <property type="project" value="InterPro"/>
</dbReference>
<comment type="caution">
    <text evidence="8">The sequence shown here is derived from an EMBL/GenBank/DDBJ whole genome shotgun (WGS) entry which is preliminary data.</text>
</comment>
<proteinExistence type="inferred from homology"/>
<dbReference type="InterPro" id="IPR037294">
    <property type="entry name" value="ABC_BtuC-like"/>
</dbReference>
<dbReference type="EMBL" id="MFSS01000075">
    <property type="protein sequence ID" value="OGI42877.1"/>
    <property type="molecule type" value="Genomic_DNA"/>
</dbReference>
<evidence type="ECO:0008006" key="10">
    <source>
        <dbReference type="Google" id="ProtNLM"/>
    </source>
</evidence>
<evidence type="ECO:0000256" key="7">
    <source>
        <dbReference type="SAM" id="Phobius"/>
    </source>
</evidence>
<sequence length="170" mass="18060">MVATALATVILSRSSQGMEELKAMLNGSILWVQWSEIARVAVIYAALAAVHALFGKRFYALSFSPAQKQKSALWWEFLFFASFAVVITLAVNLAGVLMVFAFLIIPAFSAALLAKTFGRRLVIAWGLSVAGALAGLAASYAADLPTGATVVCALGLLPLVALALRRVMRV</sequence>
<evidence type="ECO:0000256" key="1">
    <source>
        <dbReference type="ARBA" id="ARBA00004141"/>
    </source>
</evidence>
<feature type="transmembrane region" description="Helical" evidence="7">
    <location>
        <begin position="147"/>
        <end position="164"/>
    </location>
</feature>
<keyword evidence="3 6" id="KW-0812">Transmembrane</keyword>
<dbReference type="PANTHER" id="PTHR30477">
    <property type="entry name" value="ABC-TRANSPORTER METAL-BINDING PROTEIN"/>
    <property type="match status" value="1"/>
</dbReference>
<dbReference type="Pfam" id="PF00950">
    <property type="entry name" value="ABC-3"/>
    <property type="match status" value="1"/>
</dbReference>
<protein>
    <recommendedName>
        <fullName evidence="10">ABC transporter</fullName>
    </recommendedName>
</protein>
<keyword evidence="4 7" id="KW-1133">Transmembrane helix</keyword>
<evidence type="ECO:0000313" key="8">
    <source>
        <dbReference type="EMBL" id="OGI42877.1"/>
    </source>
</evidence>
<keyword evidence="6" id="KW-0813">Transport</keyword>
<reference evidence="8 9" key="1">
    <citation type="journal article" date="2016" name="Nat. Commun.">
        <title>Thousands of microbial genomes shed light on interconnected biogeochemical processes in an aquifer system.</title>
        <authorList>
            <person name="Anantharaman K."/>
            <person name="Brown C.T."/>
            <person name="Hug L.A."/>
            <person name="Sharon I."/>
            <person name="Castelle C.J."/>
            <person name="Probst A.J."/>
            <person name="Thomas B.C."/>
            <person name="Singh A."/>
            <person name="Wilkins M.J."/>
            <person name="Karaoz U."/>
            <person name="Brodie E.L."/>
            <person name="Williams K.H."/>
            <person name="Hubbard S.S."/>
            <person name="Banfield J.F."/>
        </authorList>
    </citation>
    <scope>NUCLEOTIDE SEQUENCE [LARGE SCALE GENOMIC DNA]</scope>
</reference>
<keyword evidence="5 7" id="KW-0472">Membrane</keyword>
<gene>
    <name evidence="8" type="ORF">A2150_02905</name>
</gene>
<comment type="similarity">
    <text evidence="2 6">Belongs to the ABC-3 integral membrane protein family.</text>
</comment>
<dbReference type="Gene3D" id="1.10.3470.10">
    <property type="entry name" value="ABC transporter involved in vitamin B12 uptake, BtuC"/>
    <property type="match status" value="1"/>
</dbReference>
<evidence type="ECO:0000256" key="6">
    <source>
        <dbReference type="RuleBase" id="RU003943"/>
    </source>
</evidence>